<dbReference type="eggNOG" id="ENOG502Z7RA">
    <property type="taxonomic scope" value="Bacteria"/>
</dbReference>
<feature type="domain" description="RNA-binding protein Tab2-like N-terminal" evidence="1">
    <location>
        <begin position="14"/>
        <end position="124"/>
    </location>
</feature>
<protein>
    <recommendedName>
        <fullName evidence="5">DUF1092 domain-containing protein</fullName>
    </recommendedName>
</protein>
<dbReference type="RefSeq" id="WP_012195086.1">
    <property type="nucleotide sequence ID" value="NC_009976.1"/>
</dbReference>
<reference evidence="3 4" key="1">
    <citation type="journal article" date="2007" name="PLoS Genet.">
        <title>Patterns and implications of gene gain and loss in the evolution of Prochlorococcus.</title>
        <authorList>
            <person name="Kettler G.C."/>
            <person name="Martiny A.C."/>
            <person name="Huang K."/>
            <person name="Zucker J."/>
            <person name="Coleman M.L."/>
            <person name="Rodrigue S."/>
            <person name="Chen F."/>
            <person name="Lapidus A."/>
            <person name="Ferriera S."/>
            <person name="Johnson J."/>
            <person name="Steglich C."/>
            <person name="Church G.M."/>
            <person name="Richardson P."/>
            <person name="Chisholm S.W."/>
        </authorList>
    </citation>
    <scope>NUCLEOTIDE SEQUENCE [LARGE SCALE GENOMIC DNA]</scope>
    <source>
        <strain evidence="4">MIT 9211</strain>
    </source>
</reference>
<dbReference type="KEGG" id="pmj:P9211_05321"/>
<dbReference type="InterPro" id="IPR009472">
    <property type="entry name" value="Tab2-like"/>
</dbReference>
<evidence type="ECO:0008006" key="5">
    <source>
        <dbReference type="Google" id="ProtNLM"/>
    </source>
</evidence>
<proteinExistence type="predicted"/>
<dbReference type="InterPro" id="IPR046761">
    <property type="entry name" value="Tab2-like_C"/>
</dbReference>
<dbReference type="Proteomes" id="UP000000788">
    <property type="component" value="Chromosome"/>
</dbReference>
<evidence type="ECO:0000259" key="1">
    <source>
        <dbReference type="Pfam" id="PF06485"/>
    </source>
</evidence>
<dbReference type="Pfam" id="PF06485">
    <property type="entry name" value="Tab2-like_N"/>
    <property type="match status" value="1"/>
</dbReference>
<sequence>MTVKNAEQTNQADWELDFYSRPVIEADGKKRWELLISSTENLSGKEPFRWEKKCPANEVNSIWLSKALKEALKDAQSQGWGKPKIVRCWRAPMKTMIKKAAESLGLEVKESRRTYSLLDWLAHREKEVYPLQSGYLNGPIAPPPARILNQPTPLPEAIRGDALSFASLEVRSLREAREWPIEFQGLLPIAPSIEENISIPGLRLFSKNRAFALSAWLSGLEPVKLIVEKNQLILEAGQEDRWLVTDMPQASADNAKKELSNSRENANGLQFISIQTSPNEQKFSGFWMLRDLGEN</sequence>
<dbReference type="STRING" id="93059.P9211_05321"/>
<dbReference type="PANTHER" id="PTHR34556:SF2">
    <property type="entry name" value="PROTEIN TAB2 HOMOLOG, CHLOROPLASTIC"/>
    <property type="match status" value="1"/>
</dbReference>
<gene>
    <name evidence="3" type="ordered locus">P9211_05321</name>
</gene>
<dbReference type="OrthoDB" id="420270at2"/>
<dbReference type="HOGENOM" id="CLU_058545_0_0_3"/>
<keyword evidence="4" id="KW-1185">Reference proteome</keyword>
<evidence type="ECO:0000313" key="3">
    <source>
        <dbReference type="EMBL" id="ABX08463.1"/>
    </source>
</evidence>
<dbReference type="PANTHER" id="PTHR34556">
    <property type="match status" value="1"/>
</dbReference>
<dbReference type="AlphaFoldDB" id="A9BEF3"/>
<dbReference type="GO" id="GO:0003723">
    <property type="term" value="F:RNA binding"/>
    <property type="evidence" value="ECO:0007669"/>
    <property type="project" value="InterPro"/>
</dbReference>
<name>A9BEF3_PROM4</name>
<dbReference type="InterPro" id="IPR046760">
    <property type="entry name" value="Tab2-like_N"/>
</dbReference>
<evidence type="ECO:0000259" key="2">
    <source>
        <dbReference type="Pfam" id="PF20429"/>
    </source>
</evidence>
<dbReference type="EMBL" id="CP000878">
    <property type="protein sequence ID" value="ABX08463.1"/>
    <property type="molecule type" value="Genomic_DNA"/>
</dbReference>
<organism evidence="3 4">
    <name type="scientific">Prochlorococcus marinus (strain MIT 9211)</name>
    <dbReference type="NCBI Taxonomy" id="93059"/>
    <lineage>
        <taxon>Bacteria</taxon>
        <taxon>Bacillati</taxon>
        <taxon>Cyanobacteriota</taxon>
        <taxon>Cyanophyceae</taxon>
        <taxon>Synechococcales</taxon>
        <taxon>Prochlorococcaceae</taxon>
        <taxon>Prochlorococcus</taxon>
    </lineage>
</organism>
<feature type="domain" description="RNA-binding protein Tab2/Atab2 C-terminal" evidence="2">
    <location>
        <begin position="149"/>
        <end position="290"/>
    </location>
</feature>
<evidence type="ECO:0000313" key="4">
    <source>
        <dbReference type="Proteomes" id="UP000000788"/>
    </source>
</evidence>
<accession>A9BEF3</accession>
<dbReference type="Pfam" id="PF20429">
    <property type="entry name" value="Tab2-like_C"/>
    <property type="match status" value="1"/>
</dbReference>